<dbReference type="InterPro" id="IPR001633">
    <property type="entry name" value="EAL_dom"/>
</dbReference>
<dbReference type="NCBIfam" id="TIGR00254">
    <property type="entry name" value="GGDEF"/>
    <property type="match status" value="2"/>
</dbReference>
<evidence type="ECO:0000259" key="1">
    <source>
        <dbReference type="PROSITE" id="PS50883"/>
    </source>
</evidence>
<feature type="domain" description="GGDEF" evidence="2">
    <location>
        <begin position="142"/>
        <end position="274"/>
    </location>
</feature>
<dbReference type="InterPro" id="IPR013655">
    <property type="entry name" value="PAS_fold_3"/>
</dbReference>
<dbReference type="Gene3D" id="3.20.20.450">
    <property type="entry name" value="EAL domain"/>
    <property type="match status" value="1"/>
</dbReference>
<dbReference type="Pfam" id="PF00990">
    <property type="entry name" value="GGDEF"/>
    <property type="match status" value="2"/>
</dbReference>
<dbReference type="InterPro" id="IPR035919">
    <property type="entry name" value="EAL_sf"/>
</dbReference>
<dbReference type="SUPFAM" id="SSF55073">
    <property type="entry name" value="Nucleotide cyclase"/>
    <property type="match status" value="2"/>
</dbReference>
<dbReference type="GO" id="GO:0071111">
    <property type="term" value="F:cyclic-guanylate-specific phosphodiesterase activity"/>
    <property type="evidence" value="ECO:0007669"/>
    <property type="project" value="InterPro"/>
</dbReference>
<evidence type="ECO:0000313" key="4">
    <source>
        <dbReference type="Proteomes" id="UP000515960"/>
    </source>
</evidence>
<dbReference type="EMBL" id="CP060490">
    <property type="protein sequence ID" value="QNL45892.1"/>
    <property type="molecule type" value="Genomic_DNA"/>
</dbReference>
<dbReference type="Proteomes" id="UP000515960">
    <property type="component" value="Chromosome"/>
</dbReference>
<proteinExistence type="predicted"/>
<dbReference type="InterPro" id="IPR000160">
    <property type="entry name" value="GGDEF_dom"/>
</dbReference>
<dbReference type="PANTHER" id="PTHR33121">
    <property type="entry name" value="CYCLIC DI-GMP PHOSPHODIESTERASE PDEF"/>
    <property type="match status" value="1"/>
</dbReference>
<sequence>MMDSTNACIYVTDPETDEILFMNRAMKQAYGLEDPEGKLCWQLLQLGQQGRCAFCPVQMLTQDGSAPSYVWEEQNPITGRTYENYDSLMRWTDGRMVHFQHSTDVTEARRLYRAAMIDELTGALSRRAGKEALSHLLEKAGEPLCVCMLDINGLKSVNDLHGHAAGDSLLKGVASAVCRLLHGEEFFMRLSGDEFVVVLPGVRQAEAAARMQAMLEEFARERPAFFPEGDAFCYGVIEVREQIPMQDVLARADERMYQQKRSLHIRRAEALLNQPRSGEPSAPFSYDANLLYDALVASTDDYVYVCDMKTGVFRYTPAMVAEFGLPGEVIPNAAAVWGAKVHPHDKRVFLESNQEIIDGRTDVHCVEYRAQNVRGEWLWLRCRGHLQRDKAGDPTLFAGFITNLGKKNKLDPLTGLFNKFELENDMLQLLSGPHPKPLTFMMLGLDGFKHINSLYDRVFGDEVIRLVAHRLRSLLPPNSTVYRLDGDEFAILMRGSSRTAADQLFYLIRASFSEQQVFDGKKFYCTLSGGCVFAPDDGRSYVELARCASYALEYAKRRGKNRLECYRHEIVAGRRRTLELTELLRESVEHDFENFEMYYQPVFNASRQVIGAEALARWSCAKYGPVSPVEFIPLLEQSGLILPVGRWIFREVLSTCVSWEQDAPDFAISINLSYLQLQDENFCSFMLDTIKELGANPRHIVLELTESYLAANMDRVAQLLTEIRRSGIRIAMDDFGTGYSSLGVLKSAPIDIAKIDRAFVKGIQSSTFDSAFLRLVVELCSVLGIDTCLEGVETEDEFDAVLPMSLSYIQGFLLGRPLPAEEFRRRFLLHS</sequence>
<dbReference type="InterPro" id="IPR043128">
    <property type="entry name" value="Rev_trsase/Diguanyl_cyclase"/>
</dbReference>
<dbReference type="Gene3D" id="3.30.70.270">
    <property type="match status" value="2"/>
</dbReference>
<accession>A0A7G9B8L1</accession>
<dbReference type="SMART" id="SM00052">
    <property type="entry name" value="EAL"/>
    <property type="match status" value="1"/>
</dbReference>
<organism evidence="3 4">
    <name type="scientific">Oscillibacter hominis</name>
    <dbReference type="NCBI Taxonomy" id="2763056"/>
    <lineage>
        <taxon>Bacteria</taxon>
        <taxon>Bacillati</taxon>
        <taxon>Bacillota</taxon>
        <taxon>Clostridia</taxon>
        <taxon>Eubacteriales</taxon>
        <taxon>Oscillospiraceae</taxon>
        <taxon>Oscillibacter</taxon>
    </lineage>
</organism>
<dbReference type="InterPro" id="IPR050706">
    <property type="entry name" value="Cyclic-di-GMP_PDE-like"/>
</dbReference>
<dbReference type="SUPFAM" id="SSF141868">
    <property type="entry name" value="EAL domain-like"/>
    <property type="match status" value="1"/>
</dbReference>
<reference evidence="3 4" key="1">
    <citation type="submission" date="2020-08" db="EMBL/GenBank/DDBJ databases">
        <authorList>
            <person name="Liu C."/>
            <person name="Sun Q."/>
        </authorList>
    </citation>
    <scope>NUCLEOTIDE SEQUENCE [LARGE SCALE GENOMIC DNA]</scope>
    <source>
        <strain evidence="3 4">NSJ-62</strain>
    </source>
</reference>
<dbReference type="AlphaFoldDB" id="A0A7G9B8L1"/>
<dbReference type="InterPro" id="IPR029787">
    <property type="entry name" value="Nucleotide_cyclase"/>
</dbReference>
<name>A0A7G9B8L1_9FIRM</name>
<feature type="domain" description="GGDEF" evidence="2">
    <location>
        <begin position="436"/>
        <end position="568"/>
    </location>
</feature>
<dbReference type="Gene3D" id="3.30.450.20">
    <property type="entry name" value="PAS domain"/>
    <property type="match status" value="1"/>
</dbReference>
<dbReference type="PROSITE" id="PS50883">
    <property type="entry name" value="EAL"/>
    <property type="match status" value="1"/>
</dbReference>
<dbReference type="PANTHER" id="PTHR33121:SF79">
    <property type="entry name" value="CYCLIC DI-GMP PHOSPHODIESTERASE PDED-RELATED"/>
    <property type="match status" value="1"/>
</dbReference>
<gene>
    <name evidence="3" type="ORF">H8790_10565</name>
</gene>
<feature type="domain" description="EAL" evidence="1">
    <location>
        <begin position="577"/>
        <end position="831"/>
    </location>
</feature>
<dbReference type="SUPFAM" id="SSF55785">
    <property type="entry name" value="PYP-like sensor domain (PAS domain)"/>
    <property type="match status" value="1"/>
</dbReference>
<evidence type="ECO:0000259" key="2">
    <source>
        <dbReference type="PROSITE" id="PS50887"/>
    </source>
</evidence>
<dbReference type="CDD" id="cd01948">
    <property type="entry name" value="EAL"/>
    <property type="match status" value="1"/>
</dbReference>
<dbReference type="CDD" id="cd01949">
    <property type="entry name" value="GGDEF"/>
    <property type="match status" value="2"/>
</dbReference>
<protein>
    <submittedName>
        <fullName evidence="3">EAL domain-containing protein</fullName>
    </submittedName>
</protein>
<dbReference type="Pfam" id="PF08447">
    <property type="entry name" value="PAS_3"/>
    <property type="match status" value="1"/>
</dbReference>
<evidence type="ECO:0000313" key="3">
    <source>
        <dbReference type="EMBL" id="QNL45892.1"/>
    </source>
</evidence>
<dbReference type="Pfam" id="PF00563">
    <property type="entry name" value="EAL"/>
    <property type="match status" value="1"/>
</dbReference>
<dbReference type="InterPro" id="IPR035965">
    <property type="entry name" value="PAS-like_dom_sf"/>
</dbReference>
<dbReference type="SMART" id="SM00267">
    <property type="entry name" value="GGDEF"/>
    <property type="match status" value="2"/>
</dbReference>
<keyword evidence="4" id="KW-1185">Reference proteome</keyword>
<dbReference type="PROSITE" id="PS50887">
    <property type="entry name" value="GGDEF"/>
    <property type="match status" value="2"/>
</dbReference>
<dbReference type="KEGG" id="ohi:H8790_10565"/>